<evidence type="ECO:0008006" key="4">
    <source>
        <dbReference type="Google" id="ProtNLM"/>
    </source>
</evidence>
<accession>A0A068U3G9</accession>
<gene>
    <name evidence="2" type="ORF">GSCOC_T00041260001</name>
</gene>
<dbReference type="SUPFAM" id="SSF101148">
    <property type="entry name" value="Plant invertase/pectin methylesterase inhibitor"/>
    <property type="match status" value="1"/>
</dbReference>
<keyword evidence="1" id="KW-1133">Transmembrane helix</keyword>
<organism evidence="2 3">
    <name type="scientific">Coffea canephora</name>
    <name type="common">Robusta coffee</name>
    <dbReference type="NCBI Taxonomy" id="49390"/>
    <lineage>
        <taxon>Eukaryota</taxon>
        <taxon>Viridiplantae</taxon>
        <taxon>Streptophyta</taxon>
        <taxon>Embryophyta</taxon>
        <taxon>Tracheophyta</taxon>
        <taxon>Spermatophyta</taxon>
        <taxon>Magnoliopsida</taxon>
        <taxon>eudicotyledons</taxon>
        <taxon>Gunneridae</taxon>
        <taxon>Pentapetalae</taxon>
        <taxon>asterids</taxon>
        <taxon>lamiids</taxon>
        <taxon>Gentianales</taxon>
        <taxon>Rubiaceae</taxon>
        <taxon>Ixoroideae</taxon>
        <taxon>Gardenieae complex</taxon>
        <taxon>Bertiereae - Coffeeae clade</taxon>
        <taxon>Coffeeae</taxon>
        <taxon>Coffea</taxon>
    </lineage>
</organism>
<dbReference type="InterPro" id="IPR035513">
    <property type="entry name" value="Invertase/methylesterase_inhib"/>
</dbReference>
<dbReference type="PhylomeDB" id="A0A068U3G9"/>
<evidence type="ECO:0000313" key="2">
    <source>
        <dbReference type="EMBL" id="CDP02862.1"/>
    </source>
</evidence>
<evidence type="ECO:0000313" key="3">
    <source>
        <dbReference type="Proteomes" id="UP000295252"/>
    </source>
</evidence>
<keyword evidence="1" id="KW-0472">Membrane</keyword>
<dbReference type="AlphaFoldDB" id="A0A068U3G9"/>
<reference evidence="3" key="1">
    <citation type="journal article" date="2014" name="Science">
        <title>The coffee genome provides insight into the convergent evolution of caffeine biosynthesis.</title>
        <authorList>
            <person name="Denoeud F."/>
            <person name="Carretero-Paulet L."/>
            <person name="Dereeper A."/>
            <person name="Droc G."/>
            <person name="Guyot R."/>
            <person name="Pietrella M."/>
            <person name="Zheng C."/>
            <person name="Alberti A."/>
            <person name="Anthony F."/>
            <person name="Aprea G."/>
            <person name="Aury J.M."/>
            <person name="Bento P."/>
            <person name="Bernard M."/>
            <person name="Bocs S."/>
            <person name="Campa C."/>
            <person name="Cenci A."/>
            <person name="Combes M.C."/>
            <person name="Crouzillat D."/>
            <person name="Da Silva C."/>
            <person name="Daddiego L."/>
            <person name="De Bellis F."/>
            <person name="Dussert S."/>
            <person name="Garsmeur O."/>
            <person name="Gayraud T."/>
            <person name="Guignon V."/>
            <person name="Jahn K."/>
            <person name="Jamilloux V."/>
            <person name="Joet T."/>
            <person name="Labadie K."/>
            <person name="Lan T."/>
            <person name="Leclercq J."/>
            <person name="Lepelley M."/>
            <person name="Leroy T."/>
            <person name="Li L.T."/>
            <person name="Librado P."/>
            <person name="Lopez L."/>
            <person name="Munoz A."/>
            <person name="Noel B."/>
            <person name="Pallavicini A."/>
            <person name="Perrotta G."/>
            <person name="Poncet V."/>
            <person name="Pot D."/>
            <person name="Priyono X."/>
            <person name="Rigoreau M."/>
            <person name="Rouard M."/>
            <person name="Rozas J."/>
            <person name="Tranchant-Dubreuil C."/>
            <person name="VanBuren R."/>
            <person name="Zhang Q."/>
            <person name="Andrade A.C."/>
            <person name="Argout X."/>
            <person name="Bertrand B."/>
            <person name="de Kochko A."/>
            <person name="Graziosi G."/>
            <person name="Henry R.J."/>
            <person name="Jayarama X."/>
            <person name="Ming R."/>
            <person name="Nagai C."/>
            <person name="Rounsley S."/>
            <person name="Sankoff D."/>
            <person name="Giuliano G."/>
            <person name="Albert V.A."/>
            <person name="Wincker P."/>
            <person name="Lashermes P."/>
        </authorList>
    </citation>
    <scope>NUCLEOTIDE SEQUENCE [LARGE SCALE GENOMIC DNA]</scope>
    <source>
        <strain evidence="3">cv. DH200-94</strain>
    </source>
</reference>
<protein>
    <recommendedName>
        <fullName evidence="4">Pectinesterase inhibitor domain-containing protein</fullName>
    </recommendedName>
</protein>
<proteinExistence type="predicted"/>
<keyword evidence="3" id="KW-1185">Reference proteome</keyword>
<dbReference type="EMBL" id="HG739093">
    <property type="protein sequence ID" value="CDP02862.1"/>
    <property type="molecule type" value="Genomic_DNA"/>
</dbReference>
<dbReference type="Gramene" id="CDP02862">
    <property type="protein sequence ID" value="CDP02862"/>
    <property type="gene ID" value="GSCOC_T00041260001"/>
</dbReference>
<name>A0A068U3G9_COFCA</name>
<dbReference type="Proteomes" id="UP000295252">
    <property type="component" value="Chromosome VIII"/>
</dbReference>
<evidence type="ECO:0000256" key="1">
    <source>
        <dbReference type="SAM" id="Phobius"/>
    </source>
</evidence>
<feature type="transmembrane region" description="Helical" evidence="1">
    <location>
        <begin position="12"/>
        <end position="43"/>
    </location>
</feature>
<sequence length="192" mass="21718">MFISNHFKVHTLFTAFLAGQFSLLPCTGMASFGRFCLFAWLLWGNLGVRGDDSAIVGVCKKIGMYYDMCYDCLKSNPQEPDFAAKSIICATDAYVILRKSAFDFSLNSTGRFREVAQLCVDQFDITLGYCKAAFKAWRLKRKLATLAFLRSGLDYYFKCVNHVFEPVPIEYVVQLNTAKDFNEVSLEIVSLP</sequence>
<keyword evidence="1" id="KW-0812">Transmembrane</keyword>
<dbReference type="InParanoid" id="A0A068U3G9"/>